<gene>
    <name evidence="1" type="ORF">FNH21_10695</name>
</gene>
<dbReference type="AlphaFoldDB" id="A0A7X1NQS1"/>
<evidence type="ECO:0000313" key="2">
    <source>
        <dbReference type="Proteomes" id="UP000326464"/>
    </source>
</evidence>
<dbReference type="RefSeq" id="WP_152815292.1">
    <property type="nucleotide sequence ID" value="NZ_VJXX01000003.1"/>
</dbReference>
<proteinExistence type="predicted"/>
<evidence type="ECO:0000313" key="1">
    <source>
        <dbReference type="EMBL" id="MPY11178.1"/>
    </source>
</evidence>
<dbReference type="Proteomes" id="UP000326464">
    <property type="component" value="Unassembled WGS sequence"/>
</dbReference>
<organism evidence="1 2">
    <name type="scientific">Arthrobacter bussei</name>
    <dbReference type="NCBI Taxonomy" id="2594179"/>
    <lineage>
        <taxon>Bacteria</taxon>
        <taxon>Bacillati</taxon>
        <taxon>Actinomycetota</taxon>
        <taxon>Actinomycetes</taxon>
        <taxon>Micrococcales</taxon>
        <taxon>Micrococcaceae</taxon>
        <taxon>Arthrobacter</taxon>
    </lineage>
</organism>
<keyword evidence="2" id="KW-1185">Reference proteome</keyword>
<dbReference type="OrthoDB" id="3637315at2"/>
<protein>
    <submittedName>
        <fullName evidence="1">Uncharacterized protein</fullName>
    </submittedName>
</protein>
<comment type="caution">
    <text evidence="1">The sequence shown here is derived from an EMBL/GenBank/DDBJ whole genome shotgun (WGS) entry which is preliminary data.</text>
</comment>
<name>A0A7X1NQS1_9MICC</name>
<sequence length="232" mass="25289">MSEGAQADVAVRPSPSVMQHAIRLLVLLDGCGEPVVQGDPGGCVTVVRAELRLQALDFWLRNPDYLAGEILALVETDGLPADEYLPVAEDLLSSPEPDLHWYPMPRWHHGAYEAIDDAFSVLSAYGLAQVRRQGGIRKTARSQFFLTEAGRAAVDELRTEKVLSWYTDQVKLVALVAGSDIGSKLKQRQYEQAEYARTKLGTNIAPIHAIVRERLDVVKATAISAPAAEGAS</sequence>
<dbReference type="EMBL" id="VJXX01000003">
    <property type="protein sequence ID" value="MPY11178.1"/>
    <property type="molecule type" value="Genomic_DNA"/>
</dbReference>
<accession>A0A7X1NQS1</accession>
<reference evidence="2" key="1">
    <citation type="submission" date="2019-07" db="EMBL/GenBank/DDBJ databases">
        <title>Arthrobacter KR32 sp. nov., isolated from mountain cheese made of cows milk.</title>
        <authorList>
            <person name="Flegler A."/>
        </authorList>
    </citation>
    <scope>NUCLEOTIDE SEQUENCE [LARGE SCALE GENOMIC DNA]</scope>
    <source>
        <strain evidence="2">KR32</strain>
    </source>
</reference>